<feature type="compositionally biased region" description="Polar residues" evidence="1">
    <location>
        <begin position="464"/>
        <end position="480"/>
    </location>
</feature>
<feature type="non-terminal residue" evidence="2">
    <location>
        <position position="1"/>
    </location>
</feature>
<reference evidence="2 3" key="1">
    <citation type="submission" date="2024-05" db="EMBL/GenBank/DDBJ databases">
        <title>Culex pipiens pipiens assembly and annotation.</title>
        <authorList>
            <person name="Alout H."/>
            <person name="Durand T."/>
        </authorList>
    </citation>
    <scope>NUCLEOTIDE SEQUENCE [LARGE SCALE GENOMIC DNA]</scope>
    <source>
        <strain evidence="2">HA-2024</strain>
        <tissue evidence="2">Whole body</tissue>
    </source>
</reference>
<feature type="region of interest" description="Disordered" evidence="1">
    <location>
        <begin position="732"/>
        <end position="762"/>
    </location>
</feature>
<feature type="compositionally biased region" description="Low complexity" evidence="1">
    <location>
        <begin position="743"/>
        <end position="762"/>
    </location>
</feature>
<feature type="compositionally biased region" description="Polar residues" evidence="1">
    <location>
        <begin position="27"/>
        <end position="36"/>
    </location>
</feature>
<feature type="region of interest" description="Disordered" evidence="1">
    <location>
        <begin position="1"/>
        <end position="36"/>
    </location>
</feature>
<gene>
    <name evidence="2" type="ORF">pipiens_018305</name>
</gene>
<comment type="caution">
    <text evidence="2">The sequence shown here is derived from an EMBL/GenBank/DDBJ whole genome shotgun (WGS) entry which is preliminary data.</text>
</comment>
<organism evidence="2 3">
    <name type="scientific">Culex pipiens pipiens</name>
    <name type="common">Northern house mosquito</name>
    <dbReference type="NCBI Taxonomy" id="38569"/>
    <lineage>
        <taxon>Eukaryota</taxon>
        <taxon>Metazoa</taxon>
        <taxon>Ecdysozoa</taxon>
        <taxon>Arthropoda</taxon>
        <taxon>Hexapoda</taxon>
        <taxon>Insecta</taxon>
        <taxon>Pterygota</taxon>
        <taxon>Neoptera</taxon>
        <taxon>Endopterygota</taxon>
        <taxon>Diptera</taxon>
        <taxon>Nematocera</taxon>
        <taxon>Culicoidea</taxon>
        <taxon>Culicidae</taxon>
        <taxon>Culicinae</taxon>
        <taxon>Culicini</taxon>
        <taxon>Culex</taxon>
        <taxon>Culex</taxon>
    </lineage>
</organism>
<feature type="region of interest" description="Disordered" evidence="1">
    <location>
        <begin position="792"/>
        <end position="839"/>
    </location>
</feature>
<feature type="compositionally biased region" description="Low complexity" evidence="1">
    <location>
        <begin position="541"/>
        <end position="558"/>
    </location>
</feature>
<feature type="compositionally biased region" description="Basic and acidic residues" evidence="1">
    <location>
        <begin position="625"/>
        <end position="639"/>
    </location>
</feature>
<dbReference type="AlphaFoldDB" id="A0ABD1CCF9"/>
<feature type="compositionally biased region" description="Polar residues" evidence="1">
    <location>
        <begin position="664"/>
        <end position="678"/>
    </location>
</feature>
<evidence type="ECO:0000313" key="3">
    <source>
        <dbReference type="Proteomes" id="UP001562425"/>
    </source>
</evidence>
<accession>A0ABD1CCF9</accession>
<protein>
    <submittedName>
        <fullName evidence="2">Uncharacterized protein</fullName>
    </submittedName>
</protein>
<feature type="region of interest" description="Disordered" evidence="1">
    <location>
        <begin position="284"/>
        <end position="306"/>
    </location>
</feature>
<feature type="compositionally biased region" description="Polar residues" evidence="1">
    <location>
        <begin position="608"/>
        <end position="621"/>
    </location>
</feature>
<feature type="compositionally biased region" description="Low complexity" evidence="1">
    <location>
        <begin position="856"/>
        <end position="877"/>
    </location>
</feature>
<evidence type="ECO:0000256" key="1">
    <source>
        <dbReference type="SAM" id="MobiDB-lite"/>
    </source>
</evidence>
<feature type="compositionally biased region" description="Low complexity" evidence="1">
    <location>
        <begin position="792"/>
        <end position="808"/>
    </location>
</feature>
<dbReference type="Proteomes" id="UP001562425">
    <property type="component" value="Unassembled WGS sequence"/>
</dbReference>
<dbReference type="EMBL" id="JBEHCU010013725">
    <property type="protein sequence ID" value="KAL1374043.1"/>
    <property type="molecule type" value="Genomic_DNA"/>
</dbReference>
<feature type="compositionally biased region" description="Polar residues" evidence="1">
    <location>
        <begin position="696"/>
        <end position="708"/>
    </location>
</feature>
<feature type="compositionally biased region" description="Basic and acidic residues" evidence="1">
    <location>
        <begin position="288"/>
        <end position="297"/>
    </location>
</feature>
<proteinExistence type="predicted"/>
<name>A0ABD1CCF9_CULPP</name>
<keyword evidence="3" id="KW-1185">Reference proteome</keyword>
<feature type="region of interest" description="Disordered" evidence="1">
    <location>
        <begin position="855"/>
        <end position="914"/>
    </location>
</feature>
<feature type="compositionally biased region" description="Polar residues" evidence="1">
    <location>
        <begin position="976"/>
        <end position="985"/>
    </location>
</feature>
<feature type="region of interest" description="Disordered" evidence="1">
    <location>
        <begin position="463"/>
        <end position="495"/>
    </location>
</feature>
<sequence length="1000" mass="106213">DPTQSRIPRIGSSRIPVPGSISRPPHQFQSKLSRPSSAAIPFATPASFLRPPRSSAVTIARSYSGDKLCQGEPSPFPVLAASTPAPQFKAPLGAVCNLYKKLELVSTENLNDVQPLDNTFAVASPCGEVDFADGRMLVDESLELVGAGSTDNLLLDQDAAMLKMASSNETVTLNSDGNVTYEVKRSETFVKQKQEEELLYRTHEINSPDRLLPTDPHVVQRPTRLTFNLNETTNLLHLSDPALELNKTQVFSSTMHSPLNVTRNVGHESLDTSAGERTLVAEELDEDDGHHQRRQNETMDVDDSGGGKEIFDLSLEEPASVGREEVALRPPEGRCSIPAKQRFSFGLDLTECTLDCSIELCDSSVSSAKPHVKSPVSTSLTKQGSFEMDESLGILTPDQMKEFLDSTTTNTNNTNNLELQLNTGSHKHGLHHCRIDQTPSPEELPLDPVGVKTDMSDIVLPSEIPSSQATSMYQEISQTDSDSKTDQMTKSATSKVSNSFITSITSITSLDTGYQGDGEMSRPASRGADHSPSNGPRIKNPGAAPWNAPAAQAAPAVPRRQDPMTDSDFFTESDADDVFNRGDRRAQVIDGQLYGPMVQGANVFINQQPQNDDSCMESSGIFTDVENRGDDDLVHRLSEDREEEDEEEEDEGQPMAMESDMSPDASTETISSSNTACSQKKVLLPQDAVEEDQEDANSLRNASLVSSVSTNDASIEMVVQVAEQTFEMPPGDVVVVESTQNQSSSSPVATSPSLPSSSSPSTAVVVNGTVAASSGGRVDSSASEVVVAVEARGGPSSDSLSGAAVGSGSVLGSGGGKKPSSSRKQQKNESNLVLKKHEMSSRATLIKTRLFKDSVVKSGSVSKSSSSRSVGGSVLSLDAGNECENQENKRPTSGHGGPRGGVGGGSVGNLSFMKKSATPNKWDAVMSKIAENKSVVKKNFSDVKSKISCGKTGGGGGLVGRRVDSPASLKSPPSECASSIASRGASTPGGKRTISGSVKR</sequence>
<feature type="compositionally biased region" description="Gly residues" evidence="1">
    <location>
        <begin position="894"/>
        <end position="907"/>
    </location>
</feature>
<feature type="region of interest" description="Disordered" evidence="1">
    <location>
        <begin position="510"/>
        <end position="578"/>
    </location>
</feature>
<feature type="compositionally biased region" description="Acidic residues" evidence="1">
    <location>
        <begin position="640"/>
        <end position="652"/>
    </location>
</feature>
<evidence type="ECO:0000313" key="2">
    <source>
        <dbReference type="EMBL" id="KAL1374043.1"/>
    </source>
</evidence>
<feature type="region of interest" description="Disordered" evidence="1">
    <location>
        <begin position="951"/>
        <end position="1000"/>
    </location>
</feature>
<feature type="region of interest" description="Disordered" evidence="1">
    <location>
        <begin position="608"/>
        <end position="708"/>
    </location>
</feature>